<dbReference type="AlphaFoldDB" id="A0A8T1CQ58"/>
<sequence length="436" mass="47528">MEGSGREQLRGVESSGGGGENGAADTLRGAASDGGGGGGDDQQLEGRVAFINNGETGRPAGDVAVVAVRTVKDAPAAERAEGASSSTPKRKRGRPKGSKNRPKATNDAEPNRKRGRPAGCKASPKRSLTQAMGHAPAAAPPAVQPRSTAAQILSPRKEISTTSAPADESEANGPLLRDTIVPEKEGWTKRQKAKDKYVGVGNAYLVCRIVKGAMFRVQWLDSQYQNKDEHLNLNMIQPDEEDIQVEGDIDEMEECMEMFDPPMELPTTLAEVEAIKKMRFEPGAQSEEPVDLYRHADGITTTRLLPQVRHLFEHSASASFFAYIPVSFWQQVVGETNSYVRVHGIALAKPFALDEIMAFLGVLFYMELVDKGEYSNYWGQQVEDAIFGGSSVSLGAVMSLRRFKQLRQAFCFRCIEVTATIVTRHLESGLYSTYSR</sequence>
<proteinExistence type="predicted"/>
<feature type="compositionally biased region" description="Basic residues" evidence="1">
    <location>
        <begin position="88"/>
        <end position="102"/>
    </location>
</feature>
<feature type="compositionally biased region" description="Basic and acidic residues" evidence="1">
    <location>
        <begin position="1"/>
        <end position="10"/>
    </location>
</feature>
<accession>A0A8T1CQ58</accession>
<protein>
    <recommendedName>
        <fullName evidence="2">PiggyBac transposable element-derived protein domain-containing protein</fullName>
    </recommendedName>
</protein>
<dbReference type="Pfam" id="PF13843">
    <property type="entry name" value="DDE_Tnp_1_7"/>
    <property type="match status" value="1"/>
</dbReference>
<dbReference type="PANTHER" id="PTHR46599:SF3">
    <property type="entry name" value="PIGGYBAC TRANSPOSABLE ELEMENT-DERIVED PROTEIN 4"/>
    <property type="match status" value="1"/>
</dbReference>
<feature type="compositionally biased region" description="Basic and acidic residues" evidence="1">
    <location>
        <begin position="70"/>
        <end position="81"/>
    </location>
</feature>
<dbReference type="PANTHER" id="PTHR46599">
    <property type="entry name" value="PIGGYBAC TRANSPOSABLE ELEMENT-DERIVED PROTEIN 4"/>
    <property type="match status" value="1"/>
</dbReference>
<evidence type="ECO:0000313" key="3">
    <source>
        <dbReference type="EMBL" id="KAG2925840.1"/>
    </source>
</evidence>
<dbReference type="VEuPathDB" id="FungiDB:PC110_g21457"/>
<reference evidence="3" key="1">
    <citation type="submission" date="2018-10" db="EMBL/GenBank/DDBJ databases">
        <title>Effector identification in a new, highly contiguous assembly of the strawberry crown rot pathogen Phytophthora cactorum.</title>
        <authorList>
            <person name="Armitage A.D."/>
            <person name="Nellist C.F."/>
            <person name="Bates H."/>
            <person name="Vickerstaff R.J."/>
            <person name="Harrison R.J."/>
        </authorList>
    </citation>
    <scope>NUCLEOTIDE SEQUENCE</scope>
    <source>
        <strain evidence="3">4032</strain>
    </source>
</reference>
<dbReference type="InterPro" id="IPR029526">
    <property type="entry name" value="PGBD"/>
</dbReference>
<feature type="domain" description="PiggyBac transposable element-derived protein" evidence="2">
    <location>
        <begin position="325"/>
        <end position="414"/>
    </location>
</feature>
<dbReference type="Proteomes" id="UP000774804">
    <property type="component" value="Unassembled WGS sequence"/>
</dbReference>
<dbReference type="EMBL" id="RCMI01000203">
    <property type="protein sequence ID" value="KAG2925840.1"/>
    <property type="molecule type" value="Genomic_DNA"/>
</dbReference>
<evidence type="ECO:0000256" key="1">
    <source>
        <dbReference type="SAM" id="MobiDB-lite"/>
    </source>
</evidence>
<comment type="caution">
    <text evidence="3">The sequence shown here is derived from an EMBL/GenBank/DDBJ whole genome shotgun (WGS) entry which is preliminary data.</text>
</comment>
<evidence type="ECO:0000259" key="2">
    <source>
        <dbReference type="Pfam" id="PF13843"/>
    </source>
</evidence>
<organism evidence="3 4">
    <name type="scientific">Phytophthora cactorum</name>
    <dbReference type="NCBI Taxonomy" id="29920"/>
    <lineage>
        <taxon>Eukaryota</taxon>
        <taxon>Sar</taxon>
        <taxon>Stramenopiles</taxon>
        <taxon>Oomycota</taxon>
        <taxon>Peronosporomycetes</taxon>
        <taxon>Peronosporales</taxon>
        <taxon>Peronosporaceae</taxon>
        <taxon>Phytophthora</taxon>
    </lineage>
</organism>
<evidence type="ECO:0000313" key="4">
    <source>
        <dbReference type="Proteomes" id="UP000774804"/>
    </source>
</evidence>
<name>A0A8T1CQ58_9STRA</name>
<feature type="region of interest" description="Disordered" evidence="1">
    <location>
        <begin position="1"/>
        <end position="178"/>
    </location>
</feature>
<gene>
    <name evidence="3" type="ORF">PC115_g8081</name>
</gene>